<accession>A0A1H9NYN0</accession>
<dbReference type="RefSeq" id="WP_090620494.1">
    <property type="nucleotide sequence ID" value="NZ_FOFD01000005.1"/>
</dbReference>
<keyword evidence="4" id="KW-1185">Reference proteome</keyword>
<evidence type="ECO:0000256" key="1">
    <source>
        <dbReference type="SAM" id="MobiDB-lite"/>
    </source>
</evidence>
<dbReference type="EMBL" id="FOFD01000005">
    <property type="protein sequence ID" value="SER41096.1"/>
    <property type="molecule type" value="Genomic_DNA"/>
</dbReference>
<name>A0A1H9NYN0_9EURY</name>
<dbReference type="STRING" id="1186196.SAMN04489841_3796"/>
<dbReference type="InterPro" id="IPR015943">
    <property type="entry name" value="WD40/YVTN_repeat-like_dom_sf"/>
</dbReference>
<sequence length="429" mass="46640">MRDPDTAVDKHDPPRYATERQDSRNWSRRRALASLASAGTLALAGCSLRSALSSVQPLWERDFSTATAASPPSATDEHVLVGGQDKRLHGFTADGEKILTVETGGPIEARPAVPSSGGPVHVHSTDGDLYTVGLSGERLWHVEGQARNGWLGRRGSLLVGIDPVGGVVTGYDARDGTRRFQRSGREYPSPTLSDSACIFPVTNADDDTKLVTLAPATGELLWESPHRNDYPYVVAAGDRIVTVRNSTVRMRRVRDGHVLWRTAVDDDVTSYFDPPVWLGEHVYVRVRRDDRSDELVAIERDGGTIRWRRAVGYELETVTATSQGVFAASSVDNPDGGVLIRLDAFALDGDRRWQTTTDISIGGTVEALGRSGEILFAASDNELAAYDPATGKRRWRYDPESSRIGVTTADGALYISSRNRGGVARLPTS</sequence>
<protein>
    <submittedName>
        <fullName evidence="3">YD repeat-containing protein</fullName>
    </submittedName>
</protein>
<dbReference type="SUPFAM" id="SSF50998">
    <property type="entry name" value="Quinoprotein alcohol dehydrogenase-like"/>
    <property type="match status" value="1"/>
</dbReference>
<dbReference type="SMART" id="SM00564">
    <property type="entry name" value="PQQ"/>
    <property type="match status" value="5"/>
</dbReference>
<reference evidence="4" key="1">
    <citation type="submission" date="2016-10" db="EMBL/GenBank/DDBJ databases">
        <authorList>
            <person name="Varghese N."/>
            <person name="Submissions S."/>
        </authorList>
    </citation>
    <scope>NUCLEOTIDE SEQUENCE [LARGE SCALE GENOMIC DNA]</scope>
    <source>
        <strain evidence="4">DSM 25055</strain>
    </source>
</reference>
<organism evidence="3 4">
    <name type="scientific">Natrinema salaciae</name>
    <dbReference type="NCBI Taxonomy" id="1186196"/>
    <lineage>
        <taxon>Archaea</taxon>
        <taxon>Methanobacteriati</taxon>
        <taxon>Methanobacteriota</taxon>
        <taxon>Stenosarchaea group</taxon>
        <taxon>Halobacteria</taxon>
        <taxon>Halobacteriales</taxon>
        <taxon>Natrialbaceae</taxon>
        <taxon>Natrinema</taxon>
    </lineage>
</organism>
<dbReference type="InterPro" id="IPR011047">
    <property type="entry name" value="Quinoprotein_ADH-like_sf"/>
</dbReference>
<dbReference type="PANTHER" id="PTHR34512:SF30">
    <property type="entry name" value="OUTER MEMBRANE PROTEIN ASSEMBLY FACTOR BAMB"/>
    <property type="match status" value="1"/>
</dbReference>
<feature type="domain" description="Pyrrolo-quinoline quinone repeat" evidence="2">
    <location>
        <begin position="57"/>
        <end position="182"/>
    </location>
</feature>
<evidence type="ECO:0000313" key="3">
    <source>
        <dbReference type="EMBL" id="SER41096.1"/>
    </source>
</evidence>
<dbReference type="InterPro" id="IPR002372">
    <property type="entry name" value="PQQ_rpt_dom"/>
</dbReference>
<dbReference type="AlphaFoldDB" id="A0A1H9NYN0"/>
<dbReference type="Gene3D" id="2.130.10.10">
    <property type="entry name" value="YVTN repeat-like/Quinoprotein amine dehydrogenase"/>
    <property type="match status" value="1"/>
</dbReference>
<evidence type="ECO:0000259" key="2">
    <source>
        <dbReference type="Pfam" id="PF13360"/>
    </source>
</evidence>
<evidence type="ECO:0000313" key="4">
    <source>
        <dbReference type="Proteomes" id="UP000199114"/>
    </source>
</evidence>
<feature type="domain" description="Pyrrolo-quinoline quinone repeat" evidence="2">
    <location>
        <begin position="245"/>
        <end position="399"/>
    </location>
</feature>
<proteinExistence type="predicted"/>
<gene>
    <name evidence="3" type="ORF">SAMN04489841_3796</name>
</gene>
<dbReference type="Gene3D" id="2.40.10.480">
    <property type="match status" value="1"/>
</dbReference>
<dbReference type="InterPro" id="IPR018391">
    <property type="entry name" value="PQQ_b-propeller_rpt"/>
</dbReference>
<dbReference type="OrthoDB" id="145878at2157"/>
<dbReference type="PANTHER" id="PTHR34512">
    <property type="entry name" value="CELL SURFACE PROTEIN"/>
    <property type="match status" value="1"/>
</dbReference>
<dbReference type="Pfam" id="PF13360">
    <property type="entry name" value="PQQ_2"/>
    <property type="match status" value="2"/>
</dbReference>
<feature type="region of interest" description="Disordered" evidence="1">
    <location>
        <begin position="1"/>
        <end position="25"/>
    </location>
</feature>
<dbReference type="Proteomes" id="UP000199114">
    <property type="component" value="Unassembled WGS sequence"/>
</dbReference>